<proteinExistence type="predicted"/>
<dbReference type="InterPro" id="IPR039471">
    <property type="entry name" value="CXorf65-like"/>
</dbReference>
<keyword evidence="3" id="KW-1185">Reference proteome</keyword>
<dbReference type="PANTHER" id="PTHR33887:SF5">
    <property type="entry name" value="PB1 DOMAIN-CONTAINING PROTEIN"/>
    <property type="match status" value="1"/>
</dbReference>
<organism evidence="1 3">
    <name type="scientific">Adineta ricciae</name>
    <name type="common">Rotifer</name>
    <dbReference type="NCBI Taxonomy" id="249248"/>
    <lineage>
        <taxon>Eukaryota</taxon>
        <taxon>Metazoa</taxon>
        <taxon>Spiralia</taxon>
        <taxon>Gnathifera</taxon>
        <taxon>Rotifera</taxon>
        <taxon>Eurotatoria</taxon>
        <taxon>Bdelloidea</taxon>
        <taxon>Adinetida</taxon>
        <taxon>Adinetidae</taxon>
        <taxon>Adineta</taxon>
    </lineage>
</organism>
<dbReference type="Proteomes" id="UP000663828">
    <property type="component" value="Unassembled WGS sequence"/>
</dbReference>
<reference evidence="1" key="1">
    <citation type="submission" date="2021-02" db="EMBL/GenBank/DDBJ databases">
        <authorList>
            <person name="Nowell W R."/>
        </authorList>
    </citation>
    <scope>NUCLEOTIDE SEQUENCE</scope>
</reference>
<dbReference type="Proteomes" id="UP000663852">
    <property type="component" value="Unassembled WGS sequence"/>
</dbReference>
<evidence type="ECO:0000313" key="2">
    <source>
        <dbReference type="EMBL" id="CAF1469361.1"/>
    </source>
</evidence>
<evidence type="ECO:0000313" key="3">
    <source>
        <dbReference type="Proteomes" id="UP000663828"/>
    </source>
</evidence>
<gene>
    <name evidence="2" type="ORF">EDS130_LOCUS40688</name>
    <name evidence="1" type="ORF">XAT740_LOCUS32776</name>
</gene>
<evidence type="ECO:0000313" key="1">
    <source>
        <dbReference type="EMBL" id="CAF1375459.1"/>
    </source>
</evidence>
<protein>
    <submittedName>
        <fullName evidence="1">Uncharacterized protein</fullName>
    </submittedName>
</protein>
<dbReference type="EMBL" id="CAJNOJ010000500">
    <property type="protein sequence ID" value="CAF1469361.1"/>
    <property type="molecule type" value="Genomic_DNA"/>
</dbReference>
<accession>A0A815J7A0</accession>
<comment type="caution">
    <text evidence="1">The sequence shown here is derived from an EMBL/GenBank/DDBJ whole genome shotgun (WGS) entry which is preliminary data.</text>
</comment>
<sequence>MLIEVHYGNGSVLLINGNCRSINFVNYLRKHCCVSLTIPIDLCSLNTGEPFHLLSSQSKIVSADQRRLPAHSHCVLTRIEEDGTYIPLLNDPTLITNEFLAKLKRATSTSVKSIPTKTKPTKQQKLQIEKVKRRRSLKSVAIVATIVNNLKH</sequence>
<dbReference type="Pfam" id="PF15874">
    <property type="entry name" value="Il2rg"/>
    <property type="match status" value="1"/>
</dbReference>
<dbReference type="EMBL" id="CAJNOR010003083">
    <property type="protein sequence ID" value="CAF1375459.1"/>
    <property type="molecule type" value="Genomic_DNA"/>
</dbReference>
<dbReference type="OrthoDB" id="2109241at2759"/>
<dbReference type="PANTHER" id="PTHR33887">
    <property type="entry name" value="PB1 DOMAIN-CONTAINING PROTEIN"/>
    <property type="match status" value="1"/>
</dbReference>
<dbReference type="AlphaFoldDB" id="A0A815J7A0"/>
<name>A0A815J7A0_ADIRI</name>